<evidence type="ECO:0000313" key="9">
    <source>
        <dbReference type="Proteomes" id="UP000076881"/>
    </source>
</evidence>
<evidence type="ECO:0000256" key="4">
    <source>
        <dbReference type="ARBA" id="ARBA00022723"/>
    </source>
</evidence>
<dbReference type="GO" id="GO:0016705">
    <property type="term" value="F:oxidoreductase activity, acting on paired donors, with incorporation or reduction of molecular oxygen"/>
    <property type="evidence" value="ECO:0007669"/>
    <property type="project" value="InterPro"/>
</dbReference>
<keyword evidence="3 6" id="KW-0349">Heme</keyword>
<accession>A0A168GLX7</accession>
<dbReference type="GO" id="GO:0004497">
    <property type="term" value="F:monooxygenase activity"/>
    <property type="evidence" value="ECO:0007669"/>
    <property type="project" value="UniProtKB-KW"/>
</dbReference>
<proteinExistence type="inferred from homology"/>
<dbReference type="CDD" id="cd20615">
    <property type="entry name" value="CYP_GliC-like"/>
    <property type="match status" value="1"/>
</dbReference>
<dbReference type="InterPro" id="IPR001128">
    <property type="entry name" value="Cyt_P450"/>
</dbReference>
<dbReference type="GO" id="GO:0020037">
    <property type="term" value="F:heme binding"/>
    <property type="evidence" value="ECO:0007669"/>
    <property type="project" value="InterPro"/>
</dbReference>
<keyword evidence="5 6" id="KW-0408">Iron</keyword>
<dbReference type="Gene3D" id="1.10.630.10">
    <property type="entry name" value="Cytochrome P450"/>
    <property type="match status" value="1"/>
</dbReference>
<dbReference type="Proteomes" id="UP000076881">
    <property type="component" value="Unassembled WGS sequence"/>
</dbReference>
<dbReference type="InterPro" id="IPR002401">
    <property type="entry name" value="Cyt_P450_E_grp-I"/>
</dbReference>
<protein>
    <submittedName>
        <fullName evidence="8">Cytochrome P450</fullName>
    </submittedName>
</protein>
<dbReference type="AlphaFoldDB" id="A0A168GLX7"/>
<comment type="caution">
    <text evidence="8">The sequence shown here is derived from an EMBL/GenBank/DDBJ whole genome shotgun (WGS) entry which is preliminary data.</text>
</comment>
<comment type="cofactor">
    <cofactor evidence="1 6">
        <name>heme</name>
        <dbReference type="ChEBI" id="CHEBI:30413"/>
    </cofactor>
</comment>
<reference evidence="8 9" key="1">
    <citation type="journal article" date="2016" name="Genome Biol. Evol.">
        <title>Divergent and convergent evolution of fungal pathogenicity.</title>
        <authorList>
            <person name="Shang Y."/>
            <person name="Xiao G."/>
            <person name="Zheng P."/>
            <person name="Cen K."/>
            <person name="Zhan S."/>
            <person name="Wang C."/>
        </authorList>
    </citation>
    <scope>NUCLEOTIDE SEQUENCE [LARGE SCALE GENOMIC DNA]</scope>
    <source>
        <strain evidence="8 9">RCEF 1005</strain>
    </source>
</reference>
<evidence type="ECO:0000256" key="5">
    <source>
        <dbReference type="ARBA" id="ARBA00023004"/>
    </source>
</evidence>
<dbReference type="InterPro" id="IPR036396">
    <property type="entry name" value="Cyt_P450_sf"/>
</dbReference>
<evidence type="ECO:0000256" key="1">
    <source>
        <dbReference type="ARBA" id="ARBA00001971"/>
    </source>
</evidence>
<dbReference type="PANTHER" id="PTHR24305:SF166">
    <property type="entry name" value="CYTOCHROME P450 12A4, MITOCHONDRIAL-RELATED"/>
    <property type="match status" value="1"/>
</dbReference>
<dbReference type="PRINTS" id="PR00463">
    <property type="entry name" value="EP450I"/>
</dbReference>
<dbReference type="STRING" id="1081108.A0A168GLX7"/>
<dbReference type="GO" id="GO:0005506">
    <property type="term" value="F:iron ion binding"/>
    <property type="evidence" value="ECO:0007669"/>
    <property type="project" value="InterPro"/>
</dbReference>
<feature type="binding site" description="axial binding residue" evidence="6">
    <location>
        <position position="468"/>
    </location>
    <ligand>
        <name>heme</name>
        <dbReference type="ChEBI" id="CHEBI:30413"/>
    </ligand>
    <ligandPart>
        <name>Fe</name>
        <dbReference type="ChEBI" id="CHEBI:18248"/>
    </ligandPart>
</feature>
<keyword evidence="4 6" id="KW-0479">Metal-binding</keyword>
<dbReference type="PROSITE" id="PS00086">
    <property type="entry name" value="CYTOCHROME_P450"/>
    <property type="match status" value="1"/>
</dbReference>
<keyword evidence="7" id="KW-0503">Monooxygenase</keyword>
<dbReference type="SUPFAM" id="SSF48264">
    <property type="entry name" value="Cytochrome P450"/>
    <property type="match status" value="1"/>
</dbReference>
<evidence type="ECO:0000256" key="3">
    <source>
        <dbReference type="ARBA" id="ARBA00022617"/>
    </source>
</evidence>
<evidence type="ECO:0000256" key="7">
    <source>
        <dbReference type="RuleBase" id="RU000461"/>
    </source>
</evidence>
<keyword evidence="7" id="KW-0560">Oxidoreductase</keyword>
<evidence type="ECO:0000313" key="8">
    <source>
        <dbReference type="EMBL" id="OAA76657.1"/>
    </source>
</evidence>
<evidence type="ECO:0000256" key="6">
    <source>
        <dbReference type="PIRSR" id="PIRSR602401-1"/>
    </source>
</evidence>
<dbReference type="OrthoDB" id="2789670at2759"/>
<dbReference type="Pfam" id="PF00067">
    <property type="entry name" value="p450"/>
    <property type="match status" value="1"/>
</dbReference>
<name>A0A168GLX7_CORDF</name>
<gene>
    <name evidence="8" type="ORF">LEL_06341</name>
</gene>
<keyword evidence="9" id="KW-1185">Reference proteome</keyword>
<sequence length="542" mass="60828">MIESFTGNLAGALSALLYVVAAIVTFCLAELVSPGILPGPLKHVISAFMNRFLEWKYPILHKDGLGQIPSCPYVWPDGQGDDDKFIGGIENSTAWQGRNGNIYRIWSGMKSEIVLTQPQQLQQVFKDSDRHSKAPANNSGFYMSQLLGDCLGLISGRSWRSLRAVVETPFSHRAVVQCVDDYRMQVEAFFDGLDKQPRGNLAKGLIHPAEDLKMLPFWIVAKVFYGPLSENLTQRLTKLAPMREKIFGYVIRGGLPRFSWSRFLPTRANKELRQFKQSWKQFNEDALQHAKLHAPSAPIVRMAAAVEDGEIDEEQLLQTIDEALFANLDVTTGGLSWNLVFLAVQPKAQERLRKEMRDVGAQGGGGEAALDAYIQDRSTYLAACVLESSRLRPLAAFSVPQAAPTAREVDGYVVPAGTSFVVDAYALNVRGDEWAPDHASYRPDRFLGGRDTHRRYLFWRFGFGPRQCLGKHMADVMIRATLVHLVRNYDLSLLSDDIWSRNKECWITHPDFLLRCEKRLEKKVQPTAPVEKSGLGVRCENA</sequence>
<dbReference type="EMBL" id="AZHF01000004">
    <property type="protein sequence ID" value="OAA76657.1"/>
    <property type="molecule type" value="Genomic_DNA"/>
</dbReference>
<dbReference type="InterPro" id="IPR050121">
    <property type="entry name" value="Cytochrome_P450_monoxygenase"/>
</dbReference>
<dbReference type="PANTHER" id="PTHR24305">
    <property type="entry name" value="CYTOCHROME P450"/>
    <property type="match status" value="1"/>
</dbReference>
<dbReference type="InterPro" id="IPR017972">
    <property type="entry name" value="Cyt_P450_CS"/>
</dbReference>
<organism evidence="8 9">
    <name type="scientific">Akanthomyces lecanii RCEF 1005</name>
    <dbReference type="NCBI Taxonomy" id="1081108"/>
    <lineage>
        <taxon>Eukaryota</taxon>
        <taxon>Fungi</taxon>
        <taxon>Dikarya</taxon>
        <taxon>Ascomycota</taxon>
        <taxon>Pezizomycotina</taxon>
        <taxon>Sordariomycetes</taxon>
        <taxon>Hypocreomycetidae</taxon>
        <taxon>Hypocreales</taxon>
        <taxon>Cordycipitaceae</taxon>
        <taxon>Akanthomyces</taxon>
        <taxon>Cordyceps confragosa</taxon>
    </lineage>
</organism>
<evidence type="ECO:0000256" key="2">
    <source>
        <dbReference type="ARBA" id="ARBA00010617"/>
    </source>
</evidence>
<comment type="similarity">
    <text evidence="2 7">Belongs to the cytochrome P450 family.</text>
</comment>
<dbReference type="PRINTS" id="PR00385">
    <property type="entry name" value="P450"/>
</dbReference>